<evidence type="ECO:0000256" key="1">
    <source>
        <dbReference type="SAM" id="MobiDB-lite"/>
    </source>
</evidence>
<feature type="region of interest" description="Disordered" evidence="1">
    <location>
        <begin position="1"/>
        <end position="36"/>
    </location>
</feature>
<accession>A0AA35GJG1</accession>
<dbReference type="EMBL" id="CAHPSC010000024">
    <property type="protein sequence ID" value="CAB5690136.1"/>
    <property type="molecule type" value="Genomic_DNA"/>
</dbReference>
<evidence type="ECO:0000313" key="2">
    <source>
        <dbReference type="EMBL" id="CAB5690136.1"/>
    </source>
</evidence>
<feature type="compositionally biased region" description="Polar residues" evidence="1">
    <location>
        <begin position="1"/>
        <end position="12"/>
    </location>
</feature>
<protein>
    <submittedName>
        <fullName evidence="2">Uncharacterized protein</fullName>
    </submittedName>
</protein>
<dbReference type="AlphaFoldDB" id="A0AA35GJG1"/>
<name>A0AA35GJG1_9BURK</name>
<sequence>MSTPPATHSLLSGHTFGRHHTQHPPLSAPLQQGQASNVAQIGGDAPRAVQAQAAPTPCDLDHLVRSIGEW</sequence>
<dbReference type="RefSeq" id="WP_042416432.1">
    <property type="nucleotide sequence ID" value="NZ_CAHPRW010000022.1"/>
</dbReference>
<comment type="caution">
    <text evidence="2">The sequence shown here is derived from an EMBL/GenBank/DDBJ whole genome shotgun (WGS) entry which is preliminary data.</text>
</comment>
<reference evidence="2" key="1">
    <citation type="submission" date="2020-05" db="EMBL/GenBank/DDBJ databases">
        <authorList>
            <person name="Delgado-Blas J."/>
        </authorList>
    </citation>
    <scope>NUCLEOTIDE SEQUENCE</scope>
    <source>
        <strain evidence="2">BB1454</strain>
    </source>
</reference>
<organism evidence="2 3">
    <name type="scientific">Comamonas aquatica</name>
    <dbReference type="NCBI Taxonomy" id="225991"/>
    <lineage>
        <taxon>Bacteria</taxon>
        <taxon>Pseudomonadati</taxon>
        <taxon>Pseudomonadota</taxon>
        <taxon>Betaproteobacteria</taxon>
        <taxon>Burkholderiales</taxon>
        <taxon>Comamonadaceae</taxon>
        <taxon>Comamonas</taxon>
    </lineage>
</organism>
<proteinExistence type="predicted"/>
<dbReference type="Proteomes" id="UP000834458">
    <property type="component" value="Unassembled WGS sequence"/>
</dbReference>
<evidence type="ECO:0000313" key="3">
    <source>
        <dbReference type="Proteomes" id="UP000834458"/>
    </source>
</evidence>
<gene>
    <name evidence="2" type="ORF">GHA_01972</name>
</gene>